<gene>
    <name evidence="1" type="ORF">NCTC12264_01950</name>
</gene>
<dbReference type="RefSeq" id="WP_115631403.1">
    <property type="nucleotide sequence ID" value="NZ_JANKIR010000029.1"/>
</dbReference>
<dbReference type="EMBL" id="UFUZ01000002">
    <property type="protein sequence ID" value="SUX41132.1"/>
    <property type="molecule type" value="Genomic_DNA"/>
</dbReference>
<evidence type="ECO:0000313" key="1">
    <source>
        <dbReference type="EMBL" id="SUX41132.1"/>
    </source>
</evidence>
<dbReference type="AlphaFoldDB" id="A0A381F4R4"/>
<evidence type="ECO:0000313" key="2">
    <source>
        <dbReference type="Proteomes" id="UP000254161"/>
    </source>
</evidence>
<protein>
    <submittedName>
        <fullName evidence="1">Uncharacterized protein</fullName>
    </submittedName>
</protein>
<organism evidence="1 2">
    <name type="scientific">Campylobacter upsaliensis</name>
    <dbReference type="NCBI Taxonomy" id="28080"/>
    <lineage>
        <taxon>Bacteria</taxon>
        <taxon>Pseudomonadati</taxon>
        <taxon>Campylobacterota</taxon>
        <taxon>Epsilonproteobacteria</taxon>
        <taxon>Campylobacterales</taxon>
        <taxon>Campylobacteraceae</taxon>
        <taxon>Campylobacter</taxon>
    </lineage>
</organism>
<sequence>MTQIIKDFKQAAKNNEIVLIRISVSKSRMLKKFRVYYYHNNQYRPIPLEIAKELGNGVDKNGEIKIKGCGFSANDELWSNIARILEIDKLSYRFRSYVGFEEFMEYDPHMQKLIQLKNKEEL</sequence>
<dbReference type="Proteomes" id="UP000254161">
    <property type="component" value="Unassembled WGS sequence"/>
</dbReference>
<accession>A0A381F4R4</accession>
<proteinExistence type="predicted"/>
<name>A0A381F4R4_CAMUP</name>
<reference evidence="1 2" key="1">
    <citation type="submission" date="2018-06" db="EMBL/GenBank/DDBJ databases">
        <authorList>
            <consortium name="Pathogen Informatics"/>
            <person name="Doyle S."/>
        </authorList>
    </citation>
    <scope>NUCLEOTIDE SEQUENCE [LARGE SCALE GENOMIC DNA]</scope>
    <source>
        <strain evidence="1 2">NCTC12264</strain>
    </source>
</reference>